<keyword evidence="4" id="KW-0511">Multifunctional enzyme</keyword>
<dbReference type="Pfam" id="PF00550">
    <property type="entry name" value="PP-binding"/>
    <property type="match status" value="1"/>
</dbReference>
<keyword evidence="3" id="KW-0808">Transferase</keyword>
<sequence length="465" mass="48101">MAAVRDRPRHRRHRCARFPCRRLAGRPGAQRLVLTSRRGPAAPGADALVADLAARGARATVVACDVADRNALAAVLEAIPAAHPLTAVVHAAGIVDDGIVDAMTPQRLSSVLSAKTMGAAHLDALTEGMDLDAFVLFSSLAGMLGNPGQANYAAANAYLDSLAEQRRARGLAATSIAWGPWAEAGMADEQVAATGGHRAGVGALDPELALIALGQAVDHRDCVVAVADIDWAALAPGLTAVRPVPLLEHLMGAPGVEAGAVTPETGRDTGPARATALRAELAAAAGPEGEQIVLDLVLEETALVLRHGSAGEIDAERPFRFLGFTSLAAVELRNALSAATGLTLPVSLIFDHPTPAAVAEFLSAGLAPEPAPPGTGSILAELDRLESTLAAQLLEGDEAEALATRLESILSRLQVPHQENSKVAENADSKLEEASVDDLLRSSRASSESPDPTQQKVPGERQPKE</sequence>
<feature type="compositionally biased region" description="Polar residues" evidence="5">
    <location>
        <begin position="443"/>
        <end position="456"/>
    </location>
</feature>
<organism evidence="7 8">
    <name type="scientific">Streptomyces griseocarneus</name>
    <dbReference type="NCBI Taxonomy" id="51201"/>
    <lineage>
        <taxon>Bacteria</taxon>
        <taxon>Bacillati</taxon>
        <taxon>Actinomycetota</taxon>
        <taxon>Actinomycetes</taxon>
        <taxon>Kitasatosporales</taxon>
        <taxon>Streptomycetaceae</taxon>
        <taxon>Streptomyces</taxon>
    </lineage>
</organism>
<dbReference type="InterPro" id="IPR020806">
    <property type="entry name" value="PKS_PP-bd"/>
</dbReference>
<keyword evidence="1" id="KW-0596">Phosphopantetheine</keyword>
<dbReference type="InterPro" id="IPR013968">
    <property type="entry name" value="PKS_KR"/>
</dbReference>
<name>A0ABX7RZH3_9ACTN</name>
<dbReference type="Gene3D" id="1.10.1200.10">
    <property type="entry name" value="ACP-like"/>
    <property type="match status" value="1"/>
</dbReference>
<dbReference type="InterPro" id="IPR036736">
    <property type="entry name" value="ACP-like_sf"/>
</dbReference>
<accession>A0ABX7RZH3</accession>
<evidence type="ECO:0000256" key="5">
    <source>
        <dbReference type="SAM" id="MobiDB-lite"/>
    </source>
</evidence>
<evidence type="ECO:0000256" key="4">
    <source>
        <dbReference type="ARBA" id="ARBA00023268"/>
    </source>
</evidence>
<dbReference type="SMART" id="SM01294">
    <property type="entry name" value="PKS_PP_betabranch"/>
    <property type="match status" value="1"/>
</dbReference>
<evidence type="ECO:0000313" key="7">
    <source>
        <dbReference type="EMBL" id="QSY52268.1"/>
    </source>
</evidence>
<dbReference type="SMART" id="SM00822">
    <property type="entry name" value="PKS_KR"/>
    <property type="match status" value="1"/>
</dbReference>
<evidence type="ECO:0000256" key="3">
    <source>
        <dbReference type="ARBA" id="ARBA00022679"/>
    </source>
</evidence>
<feature type="region of interest" description="Disordered" evidence="5">
    <location>
        <begin position="418"/>
        <end position="465"/>
    </location>
</feature>
<feature type="domain" description="Carrier" evidence="6">
    <location>
        <begin position="291"/>
        <end position="366"/>
    </location>
</feature>
<dbReference type="InterPro" id="IPR009081">
    <property type="entry name" value="PP-bd_ACP"/>
</dbReference>
<dbReference type="InterPro" id="IPR036291">
    <property type="entry name" value="NAD(P)-bd_dom_sf"/>
</dbReference>
<dbReference type="InterPro" id="IPR050091">
    <property type="entry name" value="PKS_NRPS_Biosynth_Enz"/>
</dbReference>
<dbReference type="InterPro" id="IPR057326">
    <property type="entry name" value="KR_dom"/>
</dbReference>
<dbReference type="SMART" id="SM00823">
    <property type="entry name" value="PKS_PP"/>
    <property type="match status" value="1"/>
</dbReference>
<feature type="compositionally biased region" description="Basic and acidic residues" evidence="5">
    <location>
        <begin position="419"/>
        <end position="441"/>
    </location>
</feature>
<evidence type="ECO:0000259" key="6">
    <source>
        <dbReference type="PROSITE" id="PS50075"/>
    </source>
</evidence>
<evidence type="ECO:0000256" key="2">
    <source>
        <dbReference type="ARBA" id="ARBA00022553"/>
    </source>
</evidence>
<reference evidence="7 8" key="1">
    <citation type="submission" date="2021-03" db="EMBL/GenBank/DDBJ databases">
        <title>Streptomyces strains.</title>
        <authorList>
            <person name="Lund M.B."/>
            <person name="Toerring T."/>
        </authorList>
    </citation>
    <scope>NUCLEOTIDE SEQUENCE [LARGE SCALE GENOMIC DNA]</scope>
    <source>
        <strain evidence="7 8">KCC S-1010</strain>
    </source>
</reference>
<evidence type="ECO:0000313" key="8">
    <source>
        <dbReference type="Proteomes" id="UP000671836"/>
    </source>
</evidence>
<dbReference type="PANTHER" id="PTHR43775">
    <property type="entry name" value="FATTY ACID SYNTHASE"/>
    <property type="match status" value="1"/>
</dbReference>
<dbReference type="SUPFAM" id="SSF51735">
    <property type="entry name" value="NAD(P)-binding Rossmann-fold domains"/>
    <property type="match status" value="1"/>
</dbReference>
<evidence type="ECO:0000256" key="1">
    <source>
        <dbReference type="ARBA" id="ARBA00022450"/>
    </source>
</evidence>
<dbReference type="CDD" id="cd08952">
    <property type="entry name" value="KR_1_SDR_x"/>
    <property type="match status" value="1"/>
</dbReference>
<dbReference type="PANTHER" id="PTHR43775:SF51">
    <property type="entry name" value="INACTIVE PHENOLPHTHIOCEROL SYNTHESIS POLYKETIDE SYNTHASE TYPE I PKS1-RELATED"/>
    <property type="match status" value="1"/>
</dbReference>
<dbReference type="Gene3D" id="3.40.50.720">
    <property type="entry name" value="NAD(P)-binding Rossmann-like Domain"/>
    <property type="match status" value="1"/>
</dbReference>
<protein>
    <submittedName>
        <fullName evidence="7">SDR family oxidoreductase</fullName>
    </submittedName>
</protein>
<dbReference type="SUPFAM" id="SSF47336">
    <property type="entry name" value="ACP-like"/>
    <property type="match status" value="1"/>
</dbReference>
<dbReference type="Pfam" id="PF08659">
    <property type="entry name" value="KR"/>
    <property type="match status" value="1"/>
</dbReference>
<keyword evidence="8" id="KW-1185">Reference proteome</keyword>
<dbReference type="EMBL" id="CP071595">
    <property type="protein sequence ID" value="QSY52268.1"/>
    <property type="molecule type" value="Genomic_DNA"/>
</dbReference>
<dbReference type="PROSITE" id="PS50075">
    <property type="entry name" value="CARRIER"/>
    <property type="match status" value="1"/>
</dbReference>
<dbReference type="Proteomes" id="UP000671836">
    <property type="component" value="Chromosome"/>
</dbReference>
<proteinExistence type="predicted"/>
<gene>
    <name evidence="7" type="ORF">J3S04_04760</name>
</gene>
<keyword evidence="2" id="KW-0597">Phosphoprotein</keyword>